<dbReference type="AlphaFoldDB" id="Q1Q1R1"/>
<accession>Q1Q1R1</accession>
<reference evidence="2 3" key="3">
    <citation type="submission" date="2020-02" db="EMBL/GenBank/DDBJ databases">
        <title>Newly sequenced genome of strain CSTR1 showed variability in Candidatus Kuenenia stuttgartiensis genomes.</title>
        <authorList>
            <person name="Ding C."/>
            <person name="Adrian L."/>
        </authorList>
    </citation>
    <scope>NUCLEOTIDE SEQUENCE [LARGE SCALE GENOMIC DNA]</scope>
    <source>
        <strain evidence="2 3">CSTR1</strain>
    </source>
</reference>
<evidence type="ECO:0000313" key="1">
    <source>
        <dbReference type="EMBL" id="CAJ73954.1"/>
    </source>
</evidence>
<dbReference type="Proteomes" id="UP000501926">
    <property type="component" value="Chromosome"/>
</dbReference>
<sequence length="66" mass="7813">MPLSRGEYLESPLERGKGRVLVIMNNFECYLHEFTHIQVKYQSTAFFSTKNREYTHCRLPGLCCIR</sequence>
<reference evidence="1" key="1">
    <citation type="journal article" date="2006" name="Nature">
        <title>Deciphering the evolution and metabolism of an anammox bacterium from a community genome.</title>
        <authorList>
            <person name="Strous M."/>
            <person name="Pelletier E."/>
            <person name="Mangenot S."/>
            <person name="Rattei T."/>
            <person name="Lehner A."/>
            <person name="Taylor M.W."/>
            <person name="Horn M."/>
            <person name="Daims H."/>
            <person name="Bartol-Mavel D."/>
            <person name="Wincker P."/>
            <person name="Barbe V."/>
            <person name="Fonknechten N."/>
            <person name="Vallenet D."/>
            <person name="Segurens B."/>
            <person name="Schenowitz-Truong C."/>
            <person name="Medigue C."/>
            <person name="Collingro A."/>
            <person name="Snel B."/>
            <person name="Dutilh B.E."/>
            <person name="OpDenCamp H.J.M."/>
            <person name="vanDerDrift C."/>
            <person name="Cirpus I."/>
            <person name="vanDePas-Schoonen K.T."/>
            <person name="Harhangi H.R."/>
            <person name="vanNiftrik L."/>
            <person name="Schmid M."/>
            <person name="Keltjens J."/>
            <person name="vanDeVossenberg J."/>
            <person name="Kartal B."/>
            <person name="Meier H."/>
            <person name="Frishman D."/>
            <person name="Huynen M.A."/>
            <person name="Mewes H."/>
            <person name="Weissenbach J."/>
            <person name="Jetten M.S.M."/>
            <person name="Wagner M."/>
            <person name="LePaslier D."/>
        </authorList>
    </citation>
    <scope>NUCLEOTIDE SEQUENCE</scope>
</reference>
<dbReference type="EMBL" id="CT573071">
    <property type="protein sequence ID" value="CAJ73954.1"/>
    <property type="molecule type" value="Genomic_DNA"/>
</dbReference>
<evidence type="ECO:0000313" key="3">
    <source>
        <dbReference type="Proteomes" id="UP000501926"/>
    </source>
</evidence>
<organism evidence="1">
    <name type="scientific">Kuenenia stuttgartiensis</name>
    <dbReference type="NCBI Taxonomy" id="174633"/>
    <lineage>
        <taxon>Bacteria</taxon>
        <taxon>Pseudomonadati</taxon>
        <taxon>Planctomycetota</taxon>
        <taxon>Candidatus Brocadiia</taxon>
        <taxon>Candidatus Brocadiales</taxon>
        <taxon>Candidatus Brocadiaceae</taxon>
        <taxon>Candidatus Kuenenia</taxon>
    </lineage>
</organism>
<reference evidence="1" key="2">
    <citation type="submission" date="2006-01" db="EMBL/GenBank/DDBJ databases">
        <authorList>
            <person name="Genoscope"/>
        </authorList>
    </citation>
    <scope>NUCLEOTIDE SEQUENCE</scope>
</reference>
<proteinExistence type="predicted"/>
<gene>
    <name evidence="2" type="ORF">KsCSTR_15970</name>
    <name evidence="1" type="ORF">kuste3195</name>
</gene>
<evidence type="ECO:0000313" key="2">
    <source>
        <dbReference type="EMBL" id="QII10976.1"/>
    </source>
</evidence>
<name>Q1Q1R1_KUEST</name>
<protein>
    <submittedName>
        <fullName evidence="1">Uncharacterized protein</fullName>
    </submittedName>
</protein>
<dbReference type="EMBL" id="CP049055">
    <property type="protein sequence ID" value="QII10976.1"/>
    <property type="molecule type" value="Genomic_DNA"/>
</dbReference>